<evidence type="ECO:0000313" key="1">
    <source>
        <dbReference type="Proteomes" id="UP000887575"/>
    </source>
</evidence>
<dbReference type="AlphaFoldDB" id="A0AAF3J6U2"/>
<reference evidence="2" key="1">
    <citation type="submission" date="2024-02" db="UniProtKB">
        <authorList>
            <consortium name="WormBaseParasite"/>
        </authorList>
    </citation>
    <scope>IDENTIFICATION</scope>
</reference>
<proteinExistence type="predicted"/>
<organism evidence="1 2">
    <name type="scientific">Mesorhabditis belari</name>
    <dbReference type="NCBI Taxonomy" id="2138241"/>
    <lineage>
        <taxon>Eukaryota</taxon>
        <taxon>Metazoa</taxon>
        <taxon>Ecdysozoa</taxon>
        <taxon>Nematoda</taxon>
        <taxon>Chromadorea</taxon>
        <taxon>Rhabditida</taxon>
        <taxon>Rhabditina</taxon>
        <taxon>Rhabditomorpha</taxon>
        <taxon>Rhabditoidea</taxon>
        <taxon>Rhabditidae</taxon>
        <taxon>Mesorhabditinae</taxon>
        <taxon>Mesorhabditis</taxon>
    </lineage>
</organism>
<dbReference type="Proteomes" id="UP000887575">
    <property type="component" value="Unassembled WGS sequence"/>
</dbReference>
<name>A0AAF3J6U2_9BILA</name>
<accession>A0AAF3J6U2</accession>
<protein>
    <submittedName>
        <fullName evidence="2">Uncharacterized protein</fullName>
    </submittedName>
</protein>
<evidence type="ECO:0000313" key="2">
    <source>
        <dbReference type="WBParaSite" id="MBELARI_LOCUS19833"/>
    </source>
</evidence>
<sequence>MSCRKAADICRLTYSAAVKQVERFGPDQAATYSRTAKKDVKETSTFLRSIKKDPCKSASNYCKAVASYYELAIPQNTTSGLDWTRTSGLFDG</sequence>
<keyword evidence="1" id="KW-1185">Reference proteome</keyword>
<dbReference type="WBParaSite" id="MBELARI_LOCUS19833">
    <property type="protein sequence ID" value="MBELARI_LOCUS19833"/>
    <property type="gene ID" value="MBELARI_LOCUS19833"/>
</dbReference>